<dbReference type="OMA" id="MKQIHGG"/>
<evidence type="ECO:0000256" key="4">
    <source>
        <dbReference type="ARBA" id="ARBA00040017"/>
    </source>
</evidence>
<dbReference type="GO" id="GO:0009898">
    <property type="term" value="C:cytoplasmic side of plasma membrane"/>
    <property type="evidence" value="ECO:0007669"/>
    <property type="project" value="TreeGrafter"/>
</dbReference>
<evidence type="ECO:0000313" key="7">
    <source>
        <dbReference type="EMBL" id="ORY86410.1"/>
    </source>
</evidence>
<dbReference type="PANTHER" id="PTHR22761:SF10">
    <property type="entry name" value="GH13992P"/>
    <property type="match status" value="1"/>
</dbReference>
<dbReference type="PANTHER" id="PTHR22761">
    <property type="entry name" value="CHARGED MULTIVESICULAR BODY PROTEIN"/>
    <property type="match status" value="1"/>
</dbReference>
<dbReference type="GO" id="GO:0005771">
    <property type="term" value="C:multivesicular body"/>
    <property type="evidence" value="ECO:0007669"/>
    <property type="project" value="TreeGrafter"/>
</dbReference>
<dbReference type="Gene3D" id="6.10.250.1710">
    <property type="match status" value="1"/>
</dbReference>
<evidence type="ECO:0000313" key="8">
    <source>
        <dbReference type="Proteomes" id="UP000193685"/>
    </source>
</evidence>
<evidence type="ECO:0000256" key="3">
    <source>
        <dbReference type="ARBA" id="ARBA00022753"/>
    </source>
</evidence>
<dbReference type="Proteomes" id="UP000193685">
    <property type="component" value="Unassembled WGS sequence"/>
</dbReference>
<dbReference type="STRING" id="56484.A0A1Y2FQY3"/>
<keyword evidence="8" id="KW-1185">Reference proteome</keyword>
<protein>
    <recommendedName>
        <fullName evidence="4">Vacuolar-sorting protein SNF7</fullName>
    </recommendedName>
    <alternativeName>
        <fullName evidence="5">Vacuolar protein-sorting-associated protein 32</fullName>
    </alternativeName>
</protein>
<organism evidence="7 8">
    <name type="scientific">Protomyces lactucae-debilis</name>
    <dbReference type="NCBI Taxonomy" id="2754530"/>
    <lineage>
        <taxon>Eukaryota</taxon>
        <taxon>Fungi</taxon>
        <taxon>Dikarya</taxon>
        <taxon>Ascomycota</taxon>
        <taxon>Taphrinomycotina</taxon>
        <taxon>Taphrinomycetes</taxon>
        <taxon>Taphrinales</taxon>
        <taxon>Protomycetaceae</taxon>
        <taxon>Protomyces</taxon>
    </lineage>
</organism>
<dbReference type="GeneID" id="63785317"/>
<comment type="subcellular location">
    <subcellularLocation>
        <location evidence="1">Endosome</location>
    </subcellularLocation>
</comment>
<dbReference type="OrthoDB" id="5592979at2759"/>
<evidence type="ECO:0000256" key="2">
    <source>
        <dbReference type="ARBA" id="ARBA00006190"/>
    </source>
</evidence>
<evidence type="ECO:0000256" key="6">
    <source>
        <dbReference type="SAM" id="Coils"/>
    </source>
</evidence>
<sequence>MWGVFGGGAKRADEPKDAIVKLQSSLNLLEKRQAYLTKQADEQEVLAKKNMHNKRVAMAALRRKKQYETEADKLEDTKRTVETQLYSIQNANVQHETLMAMKQGAAAMKNIHKGMNIDKVDKVMDDIQDQLDISNEISGVLGGRIGATNAEDEDELLAELESMQQEDIEQKLLQGGSVPVQPVSSKVPATKVAATEEEEDEEAEFAKLQAQFAM</sequence>
<dbReference type="AlphaFoldDB" id="A0A1Y2FQY3"/>
<comment type="caution">
    <text evidence="7">The sequence shown here is derived from an EMBL/GenBank/DDBJ whole genome shotgun (WGS) entry which is preliminary data.</text>
</comment>
<comment type="similarity">
    <text evidence="2">Belongs to the SNF7 family.</text>
</comment>
<dbReference type="Gene3D" id="1.10.287.1060">
    <property type="entry name" value="ESAT-6-like"/>
    <property type="match status" value="1"/>
</dbReference>
<reference evidence="7 8" key="1">
    <citation type="submission" date="2016-07" db="EMBL/GenBank/DDBJ databases">
        <title>Pervasive Adenine N6-methylation of Active Genes in Fungi.</title>
        <authorList>
            <consortium name="DOE Joint Genome Institute"/>
            <person name="Mondo S.J."/>
            <person name="Dannebaum R.O."/>
            <person name="Kuo R.C."/>
            <person name="Labutti K."/>
            <person name="Haridas S."/>
            <person name="Kuo A."/>
            <person name="Salamov A."/>
            <person name="Ahrendt S.R."/>
            <person name="Lipzen A."/>
            <person name="Sullivan W."/>
            <person name="Andreopoulos W.B."/>
            <person name="Clum A."/>
            <person name="Lindquist E."/>
            <person name="Daum C."/>
            <person name="Ramamoorthy G.K."/>
            <person name="Gryganskyi A."/>
            <person name="Culley D."/>
            <person name="Magnuson J.K."/>
            <person name="James T.Y."/>
            <person name="O'Malley M.A."/>
            <person name="Stajich J.E."/>
            <person name="Spatafora J.W."/>
            <person name="Visel A."/>
            <person name="Grigoriev I.V."/>
        </authorList>
    </citation>
    <scope>NUCLEOTIDE SEQUENCE [LARGE SCALE GENOMIC DNA]</scope>
    <source>
        <strain evidence="7 8">12-1054</strain>
    </source>
</reference>
<keyword evidence="6" id="KW-0175">Coiled coil</keyword>
<evidence type="ECO:0000256" key="5">
    <source>
        <dbReference type="ARBA" id="ARBA00042586"/>
    </source>
</evidence>
<dbReference type="Pfam" id="PF03357">
    <property type="entry name" value="Snf7"/>
    <property type="match status" value="1"/>
</dbReference>
<evidence type="ECO:0000256" key="1">
    <source>
        <dbReference type="ARBA" id="ARBA00004177"/>
    </source>
</evidence>
<keyword evidence="3" id="KW-0967">Endosome</keyword>
<dbReference type="InterPro" id="IPR005024">
    <property type="entry name" value="Snf7_fam"/>
</dbReference>
<name>A0A1Y2FQY3_PROLT</name>
<gene>
    <name evidence="7" type="ORF">BCR37DRAFT_377031</name>
</gene>
<dbReference type="RefSeq" id="XP_040727592.1">
    <property type="nucleotide sequence ID" value="XM_040868718.1"/>
</dbReference>
<feature type="coiled-coil region" evidence="6">
    <location>
        <begin position="57"/>
        <end position="84"/>
    </location>
</feature>
<accession>A0A1Y2FQY3</accession>
<dbReference type="GO" id="GO:0000815">
    <property type="term" value="C:ESCRT III complex"/>
    <property type="evidence" value="ECO:0007669"/>
    <property type="project" value="TreeGrafter"/>
</dbReference>
<dbReference type="GO" id="GO:0032511">
    <property type="term" value="P:late endosome to vacuole transport via multivesicular body sorting pathway"/>
    <property type="evidence" value="ECO:0007669"/>
    <property type="project" value="TreeGrafter"/>
</dbReference>
<dbReference type="GO" id="GO:0006900">
    <property type="term" value="P:vesicle budding from membrane"/>
    <property type="evidence" value="ECO:0007669"/>
    <property type="project" value="TreeGrafter"/>
</dbReference>
<proteinExistence type="inferred from homology"/>
<dbReference type="EMBL" id="MCFI01000003">
    <property type="protein sequence ID" value="ORY86410.1"/>
    <property type="molecule type" value="Genomic_DNA"/>
</dbReference>